<evidence type="ECO:0000259" key="1">
    <source>
        <dbReference type="Pfam" id="PF03869"/>
    </source>
</evidence>
<dbReference type="Proteomes" id="UP000281343">
    <property type="component" value="Unassembled WGS sequence"/>
</dbReference>
<dbReference type="InterPro" id="IPR005569">
    <property type="entry name" value="Arc_DNA-bd_dom"/>
</dbReference>
<keyword evidence="2" id="KW-0238">DNA-binding</keyword>
<dbReference type="EMBL" id="RCNT01000014">
    <property type="protein sequence ID" value="RMA40678.1"/>
    <property type="molecule type" value="Genomic_DNA"/>
</dbReference>
<dbReference type="Pfam" id="PF03869">
    <property type="entry name" value="Arc"/>
    <property type="match status" value="1"/>
</dbReference>
<gene>
    <name evidence="2" type="ORF">D9R08_18495</name>
</gene>
<name>A0A3L9Y0E3_9RHOB</name>
<dbReference type="AlphaFoldDB" id="A0A3L9Y0E3"/>
<feature type="domain" description="Arc-like DNA binding" evidence="1">
    <location>
        <begin position="3"/>
        <end position="24"/>
    </location>
</feature>
<evidence type="ECO:0000313" key="3">
    <source>
        <dbReference type="Proteomes" id="UP000281343"/>
    </source>
</evidence>
<protein>
    <submittedName>
        <fullName evidence="2">Arc family DNA-binding protein</fullName>
    </submittedName>
</protein>
<sequence>MTARKDSRSMKSKLIRILHQSFQKMH</sequence>
<keyword evidence="3" id="KW-1185">Reference proteome</keyword>
<organism evidence="2 3">
    <name type="scientific">Rhodophyticola porphyridii</name>
    <dbReference type="NCBI Taxonomy" id="1852017"/>
    <lineage>
        <taxon>Bacteria</taxon>
        <taxon>Pseudomonadati</taxon>
        <taxon>Pseudomonadota</taxon>
        <taxon>Alphaproteobacteria</taxon>
        <taxon>Rhodobacterales</taxon>
        <taxon>Roseobacteraceae</taxon>
        <taxon>Rhodophyticola</taxon>
    </lineage>
</organism>
<comment type="caution">
    <text evidence="2">The sequence shown here is derived from an EMBL/GenBank/DDBJ whole genome shotgun (WGS) entry which is preliminary data.</text>
</comment>
<dbReference type="GO" id="GO:0003677">
    <property type="term" value="F:DNA binding"/>
    <property type="evidence" value="ECO:0007669"/>
    <property type="project" value="UniProtKB-KW"/>
</dbReference>
<reference evidence="2 3" key="1">
    <citation type="submission" date="2018-10" db="EMBL/GenBank/DDBJ databases">
        <authorList>
            <person name="Jung H.S."/>
            <person name="Jeon C.O."/>
        </authorList>
    </citation>
    <scope>NUCLEOTIDE SEQUENCE [LARGE SCALE GENOMIC DNA]</scope>
    <source>
        <strain evidence="2 3">MA-7-27</strain>
    </source>
</reference>
<proteinExistence type="predicted"/>
<accession>A0A3L9Y0E3</accession>
<evidence type="ECO:0000313" key="2">
    <source>
        <dbReference type="EMBL" id="RMA40678.1"/>
    </source>
</evidence>